<dbReference type="Proteomes" id="UP000184066">
    <property type="component" value="Unassembled WGS sequence"/>
</dbReference>
<keyword evidence="1" id="KW-0472">Membrane</keyword>
<feature type="transmembrane region" description="Helical" evidence="1">
    <location>
        <begin position="67"/>
        <end position="90"/>
    </location>
</feature>
<proteinExistence type="predicted"/>
<keyword evidence="1" id="KW-1133">Transmembrane helix</keyword>
<dbReference type="PANTHER" id="PTHR42709:SF11">
    <property type="entry name" value="DEDA FAMILY PROTEIN"/>
    <property type="match status" value="1"/>
</dbReference>
<organism evidence="3 4">
    <name type="scientific">Oceanicella actignis</name>
    <dbReference type="NCBI Taxonomy" id="1189325"/>
    <lineage>
        <taxon>Bacteria</taxon>
        <taxon>Pseudomonadati</taxon>
        <taxon>Pseudomonadota</taxon>
        <taxon>Alphaproteobacteria</taxon>
        <taxon>Rhodobacterales</taxon>
        <taxon>Paracoccaceae</taxon>
        <taxon>Oceanicella</taxon>
    </lineage>
</organism>
<protein>
    <submittedName>
        <fullName evidence="3">Membrane protein YqaA, SNARE-associated domain</fullName>
    </submittedName>
</protein>
<feature type="transmembrane region" description="Helical" evidence="1">
    <location>
        <begin position="118"/>
        <end position="140"/>
    </location>
</feature>
<feature type="domain" description="VTT" evidence="2">
    <location>
        <begin position="47"/>
        <end position="167"/>
    </location>
</feature>
<reference evidence="3 4" key="1">
    <citation type="submission" date="2016-12" db="EMBL/GenBank/DDBJ databases">
        <authorList>
            <person name="Song W.-J."/>
            <person name="Kurnit D.M."/>
        </authorList>
    </citation>
    <scope>NUCLEOTIDE SEQUENCE [LARGE SCALE GENOMIC DNA]</scope>
    <source>
        <strain evidence="3 4">CGMCC 1.10808</strain>
    </source>
</reference>
<gene>
    <name evidence="3" type="ORF">SAMN05216200_103105</name>
</gene>
<accession>A0A1M7SQQ2</accession>
<dbReference type="InterPro" id="IPR032816">
    <property type="entry name" value="VTT_dom"/>
</dbReference>
<dbReference type="STRING" id="1189325.SAMN04488119_101104"/>
<evidence type="ECO:0000256" key="1">
    <source>
        <dbReference type="SAM" id="Phobius"/>
    </source>
</evidence>
<evidence type="ECO:0000259" key="2">
    <source>
        <dbReference type="Pfam" id="PF09335"/>
    </source>
</evidence>
<keyword evidence="1" id="KW-0812">Transmembrane</keyword>
<evidence type="ECO:0000313" key="4">
    <source>
        <dbReference type="Proteomes" id="UP000184066"/>
    </source>
</evidence>
<keyword evidence="4" id="KW-1185">Reference proteome</keyword>
<evidence type="ECO:0000313" key="3">
    <source>
        <dbReference type="EMBL" id="SHN60789.1"/>
    </source>
</evidence>
<dbReference type="InterPro" id="IPR051311">
    <property type="entry name" value="DedA_domain"/>
</dbReference>
<feature type="transmembrane region" description="Helical" evidence="1">
    <location>
        <begin position="183"/>
        <end position="201"/>
    </location>
</feature>
<dbReference type="EMBL" id="FRDL01000003">
    <property type="protein sequence ID" value="SHN60789.1"/>
    <property type="molecule type" value="Genomic_DNA"/>
</dbReference>
<dbReference type="AlphaFoldDB" id="A0A1M7SQQ2"/>
<dbReference type="GO" id="GO:0005886">
    <property type="term" value="C:plasma membrane"/>
    <property type="evidence" value="ECO:0007669"/>
    <property type="project" value="TreeGrafter"/>
</dbReference>
<name>A0A1M7SQQ2_9RHOB</name>
<sequence length="205" mass="22466">MDKGEGRCYAERMLRSLYDWVLRQAGKPYALWSLALVSFVESSVFPIPPDVLLIPMILAAPHRAWLIAGVCTAASVAGGAMGWLIGAAMFETIGRPVLEFYGKADDFMRISQAYNEQGFWAVLIAGVTPFPYKVITIFSGATGLNFGLFMIASAVARGLRFFVLAALLRRFGPPIRGFIERRLGLVFTVSVVLLIGGFIVARRVL</sequence>
<feature type="transmembrane region" description="Helical" evidence="1">
    <location>
        <begin position="146"/>
        <end position="171"/>
    </location>
</feature>
<dbReference type="PANTHER" id="PTHR42709">
    <property type="entry name" value="ALKALINE PHOSPHATASE LIKE PROTEIN"/>
    <property type="match status" value="1"/>
</dbReference>
<dbReference type="Pfam" id="PF09335">
    <property type="entry name" value="VTT_dom"/>
    <property type="match status" value="1"/>
</dbReference>